<dbReference type="Pfam" id="PF10618">
    <property type="entry name" value="Tail_tube"/>
    <property type="match status" value="1"/>
</dbReference>
<evidence type="ECO:0000313" key="2">
    <source>
        <dbReference type="Proteomes" id="UP000032611"/>
    </source>
</evidence>
<dbReference type="EMBL" id="CP010803">
    <property type="protein sequence ID" value="AJY46481.1"/>
    <property type="molecule type" value="Genomic_DNA"/>
</dbReference>
<evidence type="ECO:0000313" key="1">
    <source>
        <dbReference type="EMBL" id="AJY46481.1"/>
    </source>
</evidence>
<dbReference type="HOGENOM" id="CLU_166084_0_0_5"/>
<dbReference type="Proteomes" id="UP000032611">
    <property type="component" value="Chromosome"/>
</dbReference>
<dbReference type="KEGG" id="mey:TM49_13610"/>
<keyword evidence="2" id="KW-1185">Reference proteome</keyword>
<sequence>MQTLGIIDIVWKGRTIPVKTGAKLRLGGIKNTATAYGRGVGRFQEFQGSEITATTNLEKGQSLVDLLDHEEGELQVVCDTGQTYVFEDAFLEGDRPETTGATDGQIELKWAAGEAQEIIG</sequence>
<gene>
    <name evidence="1" type="ORF">TM49_13610</name>
</gene>
<dbReference type="AlphaFoldDB" id="A0A0D5LQU5"/>
<dbReference type="STRING" id="1486262.TM49_13610"/>
<organism evidence="1 2">
    <name type="scientific">Martelella endophytica</name>
    <dbReference type="NCBI Taxonomy" id="1486262"/>
    <lineage>
        <taxon>Bacteria</taxon>
        <taxon>Pseudomonadati</taxon>
        <taxon>Pseudomonadota</taxon>
        <taxon>Alphaproteobacteria</taxon>
        <taxon>Hyphomicrobiales</taxon>
        <taxon>Aurantimonadaceae</taxon>
        <taxon>Martelella</taxon>
    </lineage>
</organism>
<accession>A0A0D5LQU5</accession>
<proteinExistence type="predicted"/>
<evidence type="ECO:0008006" key="3">
    <source>
        <dbReference type="Google" id="ProtNLM"/>
    </source>
</evidence>
<dbReference type="RefSeq" id="WP_045682012.1">
    <property type="nucleotide sequence ID" value="NZ_CP010803.1"/>
</dbReference>
<reference evidence="1 2" key="1">
    <citation type="journal article" date="2015" name="Genome Announc.">
        <title>Complete genome sequence of Martelella endophytica YC6887, which has antifungal activity associated with a halophyte.</title>
        <authorList>
            <person name="Khan A."/>
            <person name="Khan H."/>
            <person name="Chung E.J."/>
            <person name="Hossain M.T."/>
            <person name="Chung Y.R."/>
        </authorList>
    </citation>
    <scope>NUCLEOTIDE SEQUENCE [LARGE SCALE GENOMIC DNA]</scope>
    <source>
        <strain evidence="1">YC6887</strain>
    </source>
</reference>
<dbReference type="InterPro" id="IPR019596">
    <property type="entry name" value="Phage_Mu_GpM_tail_tub"/>
</dbReference>
<dbReference type="OrthoDB" id="8410207at2"/>
<name>A0A0D5LQU5_MAREN</name>
<protein>
    <recommendedName>
        <fullName evidence="3">Phage tail tube protein</fullName>
    </recommendedName>
</protein>
<dbReference type="PATRIC" id="fig|1486262.3.peg.2810"/>